<comment type="caution">
    <text evidence="2">The sequence shown here is derived from an EMBL/GenBank/DDBJ whole genome shotgun (WGS) entry which is preliminary data.</text>
</comment>
<dbReference type="Gene3D" id="6.20.50.20">
    <property type="match status" value="1"/>
</dbReference>
<keyword evidence="3" id="KW-1185">Reference proteome</keyword>
<evidence type="ECO:0000256" key="1">
    <source>
        <dbReference type="SAM" id="MobiDB-lite"/>
    </source>
</evidence>
<reference evidence="2 3" key="1">
    <citation type="submission" date="2024-12" db="EMBL/GenBank/DDBJ databases">
        <title>The unique morphological basis and parallel evolutionary history of personate flowers in Penstemon.</title>
        <authorList>
            <person name="Depatie T.H."/>
            <person name="Wessinger C.A."/>
        </authorList>
    </citation>
    <scope>NUCLEOTIDE SEQUENCE [LARGE SCALE GENOMIC DNA]</scope>
    <source>
        <strain evidence="2">WTNN_2</strain>
        <tissue evidence="2">Leaf</tissue>
    </source>
</reference>
<dbReference type="AlphaFoldDB" id="A0ABD3TA57"/>
<dbReference type="InterPro" id="IPR007175">
    <property type="entry name" value="Rpr2/Snm1/Rpp21"/>
</dbReference>
<accession>A0ABD3TA57</accession>
<dbReference type="PANTHER" id="PTHR36072">
    <property type="entry name" value="OS01G0541600 PROTEIN"/>
    <property type="match status" value="1"/>
</dbReference>
<proteinExistence type="predicted"/>
<feature type="region of interest" description="Disordered" evidence="1">
    <location>
        <begin position="167"/>
        <end position="227"/>
    </location>
</feature>
<protein>
    <submittedName>
        <fullName evidence="2">Uncharacterized protein</fullName>
    </submittedName>
</protein>
<sequence>MTQREELSGKKKPNLSAKTMCKLDHLKNLALWAVEEASIPSLGSFFGQRLAATTEALGFRTDPSLFLCQRCESILQPGQNCTVRIEKNKSKQRHKRKKSNISAQNSLVYSCHYCSHRNLMRGTPKGYVKETCPPKAKLLPVKSNLVAKSVVEKHTIAEVSTIALRHNPETSLPETPLPKNGLTLLDSKRRKRNRSSAKKVPEPESTSTAVDAEKSTIGASSKRRRKSWTSLKEIAQSSVKDTSTNFANFTIPFLI</sequence>
<name>A0ABD3TA57_9LAMI</name>
<evidence type="ECO:0000313" key="2">
    <source>
        <dbReference type="EMBL" id="KAL3833491.1"/>
    </source>
</evidence>
<evidence type="ECO:0000313" key="3">
    <source>
        <dbReference type="Proteomes" id="UP001634393"/>
    </source>
</evidence>
<organism evidence="2 3">
    <name type="scientific">Penstemon smallii</name>
    <dbReference type="NCBI Taxonomy" id="265156"/>
    <lineage>
        <taxon>Eukaryota</taxon>
        <taxon>Viridiplantae</taxon>
        <taxon>Streptophyta</taxon>
        <taxon>Embryophyta</taxon>
        <taxon>Tracheophyta</taxon>
        <taxon>Spermatophyta</taxon>
        <taxon>Magnoliopsida</taxon>
        <taxon>eudicotyledons</taxon>
        <taxon>Gunneridae</taxon>
        <taxon>Pentapetalae</taxon>
        <taxon>asterids</taxon>
        <taxon>lamiids</taxon>
        <taxon>Lamiales</taxon>
        <taxon>Plantaginaceae</taxon>
        <taxon>Cheloneae</taxon>
        <taxon>Penstemon</taxon>
    </lineage>
</organism>
<dbReference type="Proteomes" id="UP001634393">
    <property type="component" value="Unassembled WGS sequence"/>
</dbReference>
<dbReference type="Pfam" id="PF04032">
    <property type="entry name" value="Rpr2"/>
    <property type="match status" value="1"/>
</dbReference>
<gene>
    <name evidence="2" type="ORF">ACJIZ3_008227</name>
</gene>
<dbReference type="PANTHER" id="PTHR36072:SF2">
    <property type="entry name" value="OS01G0531000 PROTEIN"/>
    <property type="match status" value="1"/>
</dbReference>
<feature type="compositionally biased region" description="Basic residues" evidence="1">
    <location>
        <begin position="188"/>
        <end position="197"/>
    </location>
</feature>
<dbReference type="EMBL" id="JBJXBP010000004">
    <property type="protein sequence ID" value="KAL3833491.1"/>
    <property type="molecule type" value="Genomic_DNA"/>
</dbReference>